<dbReference type="EMBL" id="BPLR01001196">
    <property type="protein sequence ID" value="GIZ00711.1"/>
    <property type="molecule type" value="Genomic_DNA"/>
</dbReference>
<organism evidence="2 3">
    <name type="scientific">Caerostris extrusa</name>
    <name type="common">Bark spider</name>
    <name type="synonym">Caerostris bankana</name>
    <dbReference type="NCBI Taxonomy" id="172846"/>
    <lineage>
        <taxon>Eukaryota</taxon>
        <taxon>Metazoa</taxon>
        <taxon>Ecdysozoa</taxon>
        <taxon>Arthropoda</taxon>
        <taxon>Chelicerata</taxon>
        <taxon>Arachnida</taxon>
        <taxon>Araneae</taxon>
        <taxon>Araneomorphae</taxon>
        <taxon>Entelegynae</taxon>
        <taxon>Araneoidea</taxon>
        <taxon>Araneidae</taxon>
        <taxon>Caerostris</taxon>
    </lineage>
</organism>
<feature type="non-terminal residue" evidence="2">
    <location>
        <position position="1"/>
    </location>
</feature>
<comment type="caution">
    <text evidence="2">The sequence shown here is derived from an EMBL/GenBank/DDBJ whole genome shotgun (WGS) entry which is preliminary data.</text>
</comment>
<proteinExistence type="predicted"/>
<evidence type="ECO:0000313" key="2">
    <source>
        <dbReference type="EMBL" id="GIZ00711.1"/>
    </source>
</evidence>
<feature type="region of interest" description="Disordered" evidence="1">
    <location>
        <begin position="1"/>
        <end position="23"/>
    </location>
</feature>
<sequence>GHHGKRKSAKPQKYIQPSEDEDEDNVDFYNEMEESENILSNDTSISSEKYSVPVDQRKASRAC</sequence>
<gene>
    <name evidence="2" type="ORF">CEXT_118301</name>
</gene>
<keyword evidence="3" id="KW-1185">Reference proteome</keyword>
<evidence type="ECO:0000313" key="3">
    <source>
        <dbReference type="Proteomes" id="UP001054945"/>
    </source>
</evidence>
<feature type="compositionally biased region" description="Basic residues" evidence="1">
    <location>
        <begin position="1"/>
        <end position="10"/>
    </location>
</feature>
<feature type="region of interest" description="Disordered" evidence="1">
    <location>
        <begin position="35"/>
        <end position="63"/>
    </location>
</feature>
<dbReference type="Proteomes" id="UP001054945">
    <property type="component" value="Unassembled WGS sequence"/>
</dbReference>
<protein>
    <submittedName>
        <fullName evidence="2">Uncharacterized protein</fullName>
    </submittedName>
</protein>
<reference evidence="2 3" key="1">
    <citation type="submission" date="2021-06" db="EMBL/GenBank/DDBJ databases">
        <title>Caerostris extrusa draft genome.</title>
        <authorList>
            <person name="Kono N."/>
            <person name="Arakawa K."/>
        </authorList>
    </citation>
    <scope>NUCLEOTIDE SEQUENCE [LARGE SCALE GENOMIC DNA]</scope>
</reference>
<accession>A0AAV4Y427</accession>
<dbReference type="AlphaFoldDB" id="A0AAV4Y427"/>
<name>A0AAV4Y427_CAEEX</name>
<evidence type="ECO:0000256" key="1">
    <source>
        <dbReference type="SAM" id="MobiDB-lite"/>
    </source>
</evidence>
<feature type="compositionally biased region" description="Polar residues" evidence="1">
    <location>
        <begin position="37"/>
        <end position="49"/>
    </location>
</feature>